<dbReference type="OrthoDB" id="424012at2759"/>
<feature type="domain" description="F-box" evidence="11">
    <location>
        <begin position="48"/>
        <end position="94"/>
    </location>
</feature>
<comment type="subcellular location">
    <subcellularLocation>
        <location evidence="1">Nucleus</location>
    </subcellularLocation>
</comment>
<dbReference type="Proteomes" id="UP000838763">
    <property type="component" value="Unassembled WGS sequence"/>
</dbReference>
<dbReference type="PANTHER" id="PTHR10625:SF5">
    <property type="entry name" value="HISTONE DEACETYLASE"/>
    <property type="match status" value="1"/>
</dbReference>
<proteinExistence type="inferred from homology"/>
<keyword evidence="13" id="KW-1185">Reference proteome</keyword>
<reference evidence="12" key="1">
    <citation type="submission" date="2022-11" db="EMBL/GenBank/DDBJ databases">
        <authorList>
            <person name="Scott C."/>
            <person name="Bruce N."/>
        </authorList>
    </citation>
    <scope>NUCLEOTIDE SEQUENCE</scope>
</reference>
<dbReference type="InterPro" id="IPR001810">
    <property type="entry name" value="F-box_dom"/>
</dbReference>
<dbReference type="PRINTS" id="PR01270">
    <property type="entry name" value="HDASUPER"/>
</dbReference>
<dbReference type="SUPFAM" id="SSF81383">
    <property type="entry name" value="F-box domain"/>
    <property type="match status" value="1"/>
</dbReference>
<accession>A0A9P1GVW0</accession>
<keyword evidence="5" id="KW-0378">Hydrolase</keyword>
<dbReference type="PROSITE" id="PS50181">
    <property type="entry name" value="FBOX"/>
    <property type="match status" value="1"/>
</dbReference>
<keyword evidence="9" id="KW-0539">Nucleus</keyword>
<dbReference type="Pfam" id="PF00850">
    <property type="entry name" value="Hist_deacetyl"/>
    <property type="match status" value="1"/>
</dbReference>
<keyword evidence="6" id="KW-0156">Chromatin regulator</keyword>
<comment type="similarity">
    <text evidence="2">Belongs to the histone deacetylase family. HD type 2 subfamily.</text>
</comment>
<evidence type="ECO:0000256" key="5">
    <source>
        <dbReference type="ARBA" id="ARBA00022801"/>
    </source>
</evidence>
<dbReference type="InterPro" id="IPR023801">
    <property type="entry name" value="His_deacetylse_dom"/>
</dbReference>
<keyword evidence="4" id="KW-0678">Repressor</keyword>
<dbReference type="GO" id="GO:0141221">
    <property type="term" value="F:histone deacetylase activity, hydrolytic mechanism"/>
    <property type="evidence" value="ECO:0007669"/>
    <property type="project" value="UniProtKB-EC"/>
</dbReference>
<evidence type="ECO:0000256" key="6">
    <source>
        <dbReference type="ARBA" id="ARBA00022853"/>
    </source>
</evidence>
<dbReference type="InterPro" id="IPR000286">
    <property type="entry name" value="HDACs"/>
</dbReference>
<dbReference type="AlphaFoldDB" id="A0A9P1GVW0"/>
<dbReference type="Pfam" id="PF12937">
    <property type="entry name" value="F-box-like"/>
    <property type="match status" value="1"/>
</dbReference>
<comment type="caution">
    <text evidence="12">The sequence shown here is derived from an EMBL/GenBank/DDBJ whole genome shotgun (WGS) entry which is preliminary data.</text>
</comment>
<feature type="region of interest" description="Disordered" evidence="10">
    <location>
        <begin position="537"/>
        <end position="559"/>
    </location>
</feature>
<dbReference type="Gene3D" id="3.40.800.20">
    <property type="entry name" value="Histone deacetylase domain"/>
    <property type="match status" value="1"/>
</dbReference>
<evidence type="ECO:0000256" key="7">
    <source>
        <dbReference type="ARBA" id="ARBA00023015"/>
    </source>
</evidence>
<keyword evidence="8" id="KW-0804">Transcription</keyword>
<dbReference type="EC" id="3.5.1.98" evidence="3"/>
<name>A0A9P1GVW0_9PEZI</name>
<evidence type="ECO:0000313" key="13">
    <source>
        <dbReference type="Proteomes" id="UP000838763"/>
    </source>
</evidence>
<evidence type="ECO:0000256" key="10">
    <source>
        <dbReference type="SAM" id="MobiDB-lite"/>
    </source>
</evidence>
<evidence type="ECO:0000256" key="2">
    <source>
        <dbReference type="ARBA" id="ARBA00007738"/>
    </source>
</evidence>
<evidence type="ECO:0000256" key="4">
    <source>
        <dbReference type="ARBA" id="ARBA00022491"/>
    </source>
</evidence>
<evidence type="ECO:0000256" key="9">
    <source>
        <dbReference type="ARBA" id="ARBA00023242"/>
    </source>
</evidence>
<evidence type="ECO:0000259" key="11">
    <source>
        <dbReference type="PROSITE" id="PS50181"/>
    </source>
</evidence>
<keyword evidence="7" id="KW-0805">Transcription regulation</keyword>
<evidence type="ECO:0000256" key="1">
    <source>
        <dbReference type="ARBA" id="ARBA00004123"/>
    </source>
</evidence>
<protein>
    <recommendedName>
        <fullName evidence="3">histone deacetylase</fullName>
        <ecNumber evidence="3">3.5.1.98</ecNumber>
    </recommendedName>
</protein>
<evidence type="ECO:0000256" key="3">
    <source>
        <dbReference type="ARBA" id="ARBA00012111"/>
    </source>
</evidence>
<dbReference type="InterPro" id="IPR023696">
    <property type="entry name" value="Ureohydrolase_dom_sf"/>
</dbReference>
<dbReference type="SUPFAM" id="SSF52768">
    <property type="entry name" value="Arginase/deacetylase"/>
    <property type="match status" value="1"/>
</dbReference>
<gene>
    <name evidence="12" type="ORF">PPNO1_LOCUS1401</name>
</gene>
<evidence type="ECO:0000313" key="12">
    <source>
        <dbReference type="EMBL" id="CAI4211623.1"/>
    </source>
</evidence>
<dbReference type="EMBL" id="CALLCH030000002">
    <property type="protein sequence ID" value="CAI4211623.1"/>
    <property type="molecule type" value="Genomic_DNA"/>
</dbReference>
<evidence type="ECO:0000256" key="8">
    <source>
        <dbReference type="ARBA" id="ARBA00023163"/>
    </source>
</evidence>
<dbReference type="GO" id="GO:0000118">
    <property type="term" value="C:histone deacetylase complex"/>
    <property type="evidence" value="ECO:0007669"/>
    <property type="project" value="TreeGrafter"/>
</dbReference>
<dbReference type="GO" id="GO:0040029">
    <property type="term" value="P:epigenetic regulation of gene expression"/>
    <property type="evidence" value="ECO:0007669"/>
    <property type="project" value="TreeGrafter"/>
</dbReference>
<dbReference type="InterPro" id="IPR019154">
    <property type="entry name" value="Arb2-like_domain"/>
</dbReference>
<dbReference type="PANTHER" id="PTHR10625">
    <property type="entry name" value="HISTONE DEACETYLASE HDAC1-RELATED"/>
    <property type="match status" value="1"/>
</dbReference>
<dbReference type="InterPro" id="IPR036047">
    <property type="entry name" value="F-box-like_dom_sf"/>
</dbReference>
<dbReference type="Pfam" id="PF09757">
    <property type="entry name" value="Arb2-like"/>
    <property type="match status" value="1"/>
</dbReference>
<organism evidence="12 13">
    <name type="scientific">Parascedosporium putredinis</name>
    <dbReference type="NCBI Taxonomy" id="1442378"/>
    <lineage>
        <taxon>Eukaryota</taxon>
        <taxon>Fungi</taxon>
        <taxon>Dikarya</taxon>
        <taxon>Ascomycota</taxon>
        <taxon>Pezizomycotina</taxon>
        <taxon>Sordariomycetes</taxon>
        <taxon>Hypocreomycetidae</taxon>
        <taxon>Microascales</taxon>
        <taxon>Microascaceae</taxon>
        <taxon>Parascedosporium</taxon>
    </lineage>
</organism>
<dbReference type="CDD" id="cd09917">
    <property type="entry name" value="F-box_SF"/>
    <property type="match status" value="1"/>
</dbReference>
<dbReference type="InterPro" id="IPR037138">
    <property type="entry name" value="His_deacetylse_dom_sf"/>
</dbReference>
<sequence length="1203" mass="135972">MENPRRHQPKKSPTLHELFANPRHSYLVKLPTGIPTNDLSPAIKMVASASLEDLPTEVRLDICHYLDVESVFKLAQVNRSFNMMFKSNRAGILLPILQRDFSPLDELLQVFTASDEDLETRGLTYQPRRVIFQRSKTRARTILAPGGFRQPDKGETASGGFTRIGKKSAKPNVAQTLPMQTVVVDEEDLDSLLQYCLVVRQWEELFPHLRWIKDPASCRFLDDHERHAFRRALYRWWLYAFYFHGELPRPRDAQPTAFVDDIRMCQMRMCSTAELLELLDLLAAVFHLVQHYICPTLEQNLADEDDYSSSQATDAEVCWNDQSRLGRIIRTYTKLDPKELVHYFESIYSYPKKRLISDIRLNHPCFTNDQESMQAAIRSVLEERSWLEQLPIPTDAAGGIIRFDDERDEEMDRLGHDCSVDGSLPEPASNLEKLTPVEESKALPGCCEPYLSIFTFTYSHQTQLATAITSHPLQESTCSNKKFGLYSDLVQHHLLVLIPFPLSLSQCARYPVCYCCHHCSTDPSLLVFAPSPDIMSDGANPETVTSGRSRAPSDDISANGFQADHVMNEDEEEEGDESSSDSGVANEELLYLPRNGALGNRKGLQPTGVCYDDRMKLHMNVDWSPHDHHPEDPRRIEEIFNAFKEHGLVYMGPHKDLAKILRDMPNKYMYRIAARDATRDEICTAHDPRHYDWVESLASMSYQELRILTKMKDQGRDSLYVGSMSFSAALLSAGGAIETCRHVVEGTLKNAFAVIRPPGHHAEHDHAMGFCFFNNVPVAVRVCQKEYPEKCRKVLILDWDVHHGNGVQNIFYDDPNVLYISIHVYQNGQFYPGEPENPNTPDGGMEHCGSGLGLGKNINIGWHDQGMGDGEYMAAFQKLVMPIANEFDPDLVVISAGFDAAKGDELGGCFVTPACYAHMTHMLMSLADGKSAVAVARTLMGEPPPRMEIPKINKDAARVLAKAQAYQAPYWECLGHPGLHNARRLLLIIHDPPQLVAQLDVDNSFDPHNAFVVDEVGQFIDWAVEHKFGVMDVNIPAGPEESDIVPFIPSLAEKALEARIQELVCYLWDNYLQLYPDTEVFLMGVGYAHIGVRSLLTCRDSMGRISGIVNFVNGNLRAVKSDVYHDLSSWYRDHSLVYVDNDHACWIDPDLRRRVTKRRFGNVIHSSASGLSKMMNAHASEVKEWIMERVGEDSNATEDEKME</sequence>